<reference evidence="12" key="1">
    <citation type="submission" date="2022-09" db="EMBL/GenBank/DDBJ databases">
        <title>Actin cytoskeleton and complex cell architecture in an #Asgard archaeon.</title>
        <authorList>
            <person name="Ponce Toledo R.I."/>
            <person name="Schleper C."/>
            <person name="Rodrigues Oliveira T."/>
            <person name="Wollweber F."/>
            <person name="Xu J."/>
            <person name="Rittmann S."/>
            <person name="Klingl A."/>
            <person name="Pilhofer M."/>
        </authorList>
    </citation>
    <scope>NUCLEOTIDE SEQUENCE</scope>
    <source>
        <strain evidence="12">B-35</strain>
    </source>
</reference>
<evidence type="ECO:0000313" key="12">
    <source>
        <dbReference type="EMBL" id="UYP46882.1"/>
    </source>
</evidence>
<sequence length="1262" mass="144499">MTQISTSESSFKPVISLITASVSLQWLTEGLAEINATYGYNISLYIYMVQDINKEKISQDKFRSAISNSDVLLLDIRGYCLAVEILEEELSRMETSDPERYENMQVITIVAGSPRLMRLTKLGHFRGKMIPASNSSKKDQELNFDEFPDITDAVRKGKKMDAILGVFSKLFPFKALRDIRNWVYFRQYWINGLAGIPINHKNLILFLLKSYMGYSNLKVSLPALIPEQGIYHPIENQYYDSLPQFLKKHPLDANKQTIGLFFYGGLYFEQSLPIIREFFIRFEEYNIIPVFSDVLQNVEAHRNYFFRKRQCIVDIVLNFQYFQLNGGPLGGDSKITLDLYREMNVPHITPVIQFDLLLNDYLESDQGTIPINQIISVVMPELDGKIEMMTVGCMYSHGYSDLIHNEILKIIPLLPNIELIGARVKKWLKLRKLANAEKKVAVMIYNYPPGEDKLGNAAYLDVSASLTNLVPTLIKEGYSTTSFLENIHLSDLFFQNGAINKAKYLNRSHFFGVKLPIGTYLKYFQQLPLQFQQEITDYWGAPPGNINIIENHIQLPILIFGNIIIALQPARTLVKGDAEDYHNQKIPPHHQYLALYYYLEHLLKINALIHFGTHGTLEFMPGKQNLGCSDDYGIHLIGTLPHLYYYHITNTSEAAIAKRRSNAVVINHAGPSFKPSGLYQEFAQIEKFIAEYHELSSMQQNSGDSASLEKLQILEEEIKTSIAHLPIEYSSISALEEQIYQYKTQVIPMGLHILGQDLNFEELSDMIAQILLHSGSISHEIFPQEAIDSDEKVQNTILLNKIQDLLTKFYSNHQYHLSVSDTDIDFPLIRWLGEFLDQYWQSCEMKNLLRGLSGEFIEPGLGGDPIRDPSIYPTGRNSYGFDPRLIPSTTAFRRGKEITGKILSNYYQSNHTYPESTSVVLWAFETMKTGGETISQILHYLGVKPVKKSSIWTTELEVIPRDEMTHPRINVLVTICGIFRDTFPNLVNLLNEAFELVAHLDEPTDFNFVRKLFLEQKLDGTGCPIARVFGPAPGKYNTNLTTMISAGTWSEETELVDDYINSMSFTYQKNQVVSQQKKAFIHSLKKLDVISQVRDSTEYHITDLDHYYEFAGGLSRSAEEVQKKKIPTLIADTTSKEIRLDTLQSTVLEGSITRSLNPKWIKGMLAHPFHGGQKVAERLENVLGLSATTDSVNSQIWNRYYSQYIDNEEIKSALVENNHFAMMSMIKDFLQAHRRSYWEATSEQLENLKRLYLELENWVEQY</sequence>
<keyword evidence="5" id="KW-0547">Nucleotide-binding</keyword>
<evidence type="ECO:0000256" key="3">
    <source>
        <dbReference type="ARBA" id="ARBA00022531"/>
    </source>
</evidence>
<dbReference type="Pfam" id="PF11965">
    <property type="entry name" value="DUF3479"/>
    <property type="match status" value="1"/>
</dbReference>
<evidence type="ECO:0000256" key="2">
    <source>
        <dbReference type="ARBA" id="ARBA00012825"/>
    </source>
</evidence>
<evidence type="ECO:0000256" key="1">
    <source>
        <dbReference type="ARBA" id="ARBA00010851"/>
    </source>
</evidence>
<evidence type="ECO:0000256" key="7">
    <source>
        <dbReference type="ARBA" id="ARBA00023171"/>
    </source>
</evidence>
<gene>
    <name evidence="12" type="ORF">NEF87_003167</name>
</gene>
<dbReference type="PANTHER" id="PTHR44119">
    <property type="entry name" value="MAGNESIUM-CHELATASE SUBUNIT CHLH, CHLOROPLASTIC"/>
    <property type="match status" value="1"/>
</dbReference>
<keyword evidence="13" id="KW-1185">Reference proteome</keyword>
<keyword evidence="3" id="KW-0602">Photosynthesis</keyword>
<dbReference type="Proteomes" id="UP001208689">
    <property type="component" value="Chromosome"/>
</dbReference>
<evidence type="ECO:0000313" key="13">
    <source>
        <dbReference type="Proteomes" id="UP001208689"/>
    </source>
</evidence>
<dbReference type="EMBL" id="CP104013">
    <property type="protein sequence ID" value="UYP46882.1"/>
    <property type="molecule type" value="Genomic_DNA"/>
</dbReference>
<evidence type="ECO:0000256" key="8">
    <source>
        <dbReference type="ARBA" id="ARBA00023444"/>
    </source>
</evidence>
<keyword evidence="7" id="KW-0149">Chlorophyll biosynthesis</keyword>
<comment type="pathway">
    <text evidence="8">Porphyrin-containing compound metabolism.</text>
</comment>
<organism evidence="12 13">
    <name type="scientific">Candidatus Lokiarchaeum ossiferum</name>
    <dbReference type="NCBI Taxonomy" id="2951803"/>
    <lineage>
        <taxon>Archaea</taxon>
        <taxon>Promethearchaeati</taxon>
        <taxon>Promethearchaeota</taxon>
        <taxon>Promethearchaeia</taxon>
        <taxon>Promethearchaeales</taxon>
        <taxon>Promethearchaeaceae</taxon>
        <taxon>Candidatus Lokiarchaeum</taxon>
    </lineage>
</organism>
<dbReference type="Pfam" id="PF02514">
    <property type="entry name" value="CobN-Mg_chel"/>
    <property type="match status" value="1"/>
</dbReference>
<evidence type="ECO:0000259" key="11">
    <source>
        <dbReference type="Pfam" id="PF11965"/>
    </source>
</evidence>
<evidence type="ECO:0000256" key="9">
    <source>
        <dbReference type="ARBA" id="ARBA00048693"/>
    </source>
</evidence>
<feature type="domain" description="Magnesium chelatase subunit H N-terminal" evidence="11">
    <location>
        <begin position="25"/>
        <end position="183"/>
    </location>
</feature>
<dbReference type="CDD" id="cd10150">
    <property type="entry name" value="CobN_like"/>
    <property type="match status" value="1"/>
</dbReference>
<proteinExistence type="inferred from homology"/>
<dbReference type="EC" id="6.6.1.1" evidence="2"/>
<comment type="catalytic activity">
    <reaction evidence="9">
        <text>protoporphyrin IX + Mg(2+) + ATP + H2O = Mg-protoporphyrin IX + ADP + phosphate + 3 H(+)</text>
        <dbReference type="Rhea" id="RHEA:13961"/>
        <dbReference type="ChEBI" id="CHEBI:15377"/>
        <dbReference type="ChEBI" id="CHEBI:15378"/>
        <dbReference type="ChEBI" id="CHEBI:18420"/>
        <dbReference type="ChEBI" id="CHEBI:30616"/>
        <dbReference type="ChEBI" id="CHEBI:43474"/>
        <dbReference type="ChEBI" id="CHEBI:57306"/>
        <dbReference type="ChEBI" id="CHEBI:60492"/>
        <dbReference type="ChEBI" id="CHEBI:456216"/>
        <dbReference type="EC" id="6.6.1.1"/>
    </reaction>
</comment>
<evidence type="ECO:0000256" key="6">
    <source>
        <dbReference type="ARBA" id="ARBA00022840"/>
    </source>
</evidence>
<name>A0ABY6HX10_9ARCH</name>
<comment type="similarity">
    <text evidence="1">Belongs to the Mg-chelatase subunit H family.</text>
</comment>
<protein>
    <recommendedName>
        <fullName evidence="2">magnesium chelatase</fullName>
        <ecNumber evidence="2">6.6.1.1</ecNumber>
    </recommendedName>
</protein>
<accession>A0ABY6HX10</accession>
<keyword evidence="6" id="KW-0067">ATP-binding</keyword>
<keyword evidence="4" id="KW-0436">Ligase</keyword>
<dbReference type="InterPro" id="IPR022571">
    <property type="entry name" value="Mg_chelatase_H_N"/>
</dbReference>
<dbReference type="InterPro" id="IPR003672">
    <property type="entry name" value="CobN/Mg_chltase"/>
</dbReference>
<evidence type="ECO:0000256" key="5">
    <source>
        <dbReference type="ARBA" id="ARBA00022741"/>
    </source>
</evidence>
<feature type="domain" description="CobN/magnesium chelatase" evidence="10">
    <location>
        <begin position="187"/>
        <end position="1245"/>
    </location>
</feature>
<dbReference type="PANTHER" id="PTHR44119:SF1">
    <property type="entry name" value="MAGNESIUM-CHELATASE SUBUNIT CHLH, CHLOROPLASTIC"/>
    <property type="match status" value="1"/>
</dbReference>
<evidence type="ECO:0000259" key="10">
    <source>
        <dbReference type="Pfam" id="PF02514"/>
    </source>
</evidence>
<evidence type="ECO:0000256" key="4">
    <source>
        <dbReference type="ARBA" id="ARBA00022598"/>
    </source>
</evidence>